<reference evidence="1 2" key="1">
    <citation type="submission" date="2017-02" db="EMBL/GenBank/DDBJ databases">
        <title>Complete genome sequences of Mycobacterium kansasii strains isolated from rhesus macaques.</title>
        <authorList>
            <person name="Panda A."/>
            <person name="Nagaraj S."/>
            <person name="Zhao X."/>
            <person name="Tettelin H."/>
            <person name="Detolla L.J."/>
        </authorList>
    </citation>
    <scope>NUCLEOTIDE SEQUENCE [LARGE SCALE GENOMIC DNA]</scope>
    <source>
        <strain evidence="1 2">11-3813</strain>
    </source>
</reference>
<comment type="caution">
    <text evidence="1">The sequence shown here is derived from an EMBL/GenBank/DDBJ whole genome shotgun (WGS) entry which is preliminary data.</text>
</comment>
<dbReference type="Proteomes" id="UP000189229">
    <property type="component" value="Unassembled WGS sequence"/>
</dbReference>
<gene>
    <name evidence="1" type="ORF">BZL30_7083</name>
</gene>
<keyword evidence="1" id="KW-0418">Kinase</keyword>
<proteinExistence type="predicted"/>
<protein>
    <submittedName>
        <fullName evidence="1">Putative sensor histidine kinase</fullName>
    </submittedName>
</protein>
<dbReference type="AlphaFoldDB" id="A0A1V3WQN9"/>
<sequence>MQSHLGGEFGGVDRVGVHAHQLEHSLTLPIVAHAMRWSACRLVSVVHPRASLVTLPRCYLEDIIH</sequence>
<dbReference type="EMBL" id="MVBM01000007">
    <property type="protein sequence ID" value="OOK69280.1"/>
    <property type="molecule type" value="Genomic_DNA"/>
</dbReference>
<evidence type="ECO:0000313" key="1">
    <source>
        <dbReference type="EMBL" id="OOK69280.1"/>
    </source>
</evidence>
<keyword evidence="1" id="KW-0808">Transferase</keyword>
<name>A0A1V3WQN9_MYCKA</name>
<dbReference type="GO" id="GO:0016301">
    <property type="term" value="F:kinase activity"/>
    <property type="evidence" value="ECO:0007669"/>
    <property type="project" value="UniProtKB-KW"/>
</dbReference>
<evidence type="ECO:0000313" key="2">
    <source>
        <dbReference type="Proteomes" id="UP000189229"/>
    </source>
</evidence>
<accession>A0A1V3WQN9</accession>
<organism evidence="1 2">
    <name type="scientific">Mycobacterium kansasii</name>
    <dbReference type="NCBI Taxonomy" id="1768"/>
    <lineage>
        <taxon>Bacteria</taxon>
        <taxon>Bacillati</taxon>
        <taxon>Actinomycetota</taxon>
        <taxon>Actinomycetes</taxon>
        <taxon>Mycobacteriales</taxon>
        <taxon>Mycobacteriaceae</taxon>
        <taxon>Mycobacterium</taxon>
    </lineage>
</organism>